<dbReference type="SUPFAM" id="SSF48498">
    <property type="entry name" value="Tetracyclin repressor-like, C-terminal domain"/>
    <property type="match status" value="1"/>
</dbReference>
<name>A0ABV9EGH7_9ACTN</name>
<keyword evidence="4" id="KW-0804">Transcription</keyword>
<comment type="caution">
    <text evidence="7">The sequence shown here is derived from an EMBL/GenBank/DDBJ whole genome shotgun (WGS) entry which is preliminary data.</text>
</comment>
<dbReference type="Gene3D" id="1.10.10.60">
    <property type="entry name" value="Homeodomain-like"/>
    <property type="match status" value="1"/>
</dbReference>
<dbReference type="Proteomes" id="UP001595891">
    <property type="component" value="Unassembled WGS sequence"/>
</dbReference>
<dbReference type="RefSeq" id="WP_316249511.1">
    <property type="nucleotide sequence ID" value="NZ_JANZYP010000001.1"/>
</dbReference>
<dbReference type="InterPro" id="IPR009057">
    <property type="entry name" value="Homeodomain-like_sf"/>
</dbReference>
<reference evidence="8" key="1">
    <citation type="journal article" date="2019" name="Int. J. Syst. Evol. Microbiol.">
        <title>The Global Catalogue of Microorganisms (GCM) 10K type strain sequencing project: providing services to taxonomists for standard genome sequencing and annotation.</title>
        <authorList>
            <consortium name="The Broad Institute Genomics Platform"/>
            <consortium name="The Broad Institute Genome Sequencing Center for Infectious Disease"/>
            <person name="Wu L."/>
            <person name="Ma J."/>
        </authorList>
    </citation>
    <scope>NUCLEOTIDE SEQUENCE [LARGE SCALE GENOMIC DNA]</scope>
    <source>
        <strain evidence="8">CCUG 49560</strain>
    </source>
</reference>
<organism evidence="7 8">
    <name type="scientific">Sphaerisporangium corydalis</name>
    <dbReference type="NCBI Taxonomy" id="1441875"/>
    <lineage>
        <taxon>Bacteria</taxon>
        <taxon>Bacillati</taxon>
        <taxon>Actinomycetota</taxon>
        <taxon>Actinomycetes</taxon>
        <taxon>Streptosporangiales</taxon>
        <taxon>Streptosporangiaceae</taxon>
        <taxon>Sphaerisporangium</taxon>
    </lineage>
</organism>
<feature type="DNA-binding region" description="H-T-H motif" evidence="5">
    <location>
        <begin position="25"/>
        <end position="44"/>
    </location>
</feature>
<dbReference type="Pfam" id="PF02909">
    <property type="entry name" value="TetR_C_1"/>
    <property type="match status" value="1"/>
</dbReference>
<dbReference type="InterPro" id="IPR050109">
    <property type="entry name" value="HTH-type_TetR-like_transc_reg"/>
</dbReference>
<dbReference type="PANTHER" id="PTHR30055:SF151">
    <property type="entry name" value="TRANSCRIPTIONAL REGULATORY PROTEIN"/>
    <property type="match status" value="1"/>
</dbReference>
<evidence type="ECO:0000256" key="3">
    <source>
        <dbReference type="ARBA" id="ARBA00023125"/>
    </source>
</evidence>
<dbReference type="InterPro" id="IPR036271">
    <property type="entry name" value="Tet_transcr_reg_TetR-rel_C_sf"/>
</dbReference>
<keyword evidence="3 5" id="KW-0238">DNA-binding</keyword>
<dbReference type="PRINTS" id="PR00455">
    <property type="entry name" value="HTHTETR"/>
</dbReference>
<protein>
    <submittedName>
        <fullName evidence="7">TetR/AcrR family transcriptional regulator C-terminal domain-containing protein</fullName>
    </submittedName>
</protein>
<dbReference type="InterPro" id="IPR001647">
    <property type="entry name" value="HTH_TetR"/>
</dbReference>
<dbReference type="PRINTS" id="PR00400">
    <property type="entry name" value="TETREPRESSOR"/>
</dbReference>
<feature type="domain" description="HTH tetR-type" evidence="6">
    <location>
        <begin position="2"/>
        <end position="62"/>
    </location>
</feature>
<dbReference type="Gene3D" id="1.10.357.10">
    <property type="entry name" value="Tetracycline Repressor, domain 2"/>
    <property type="match status" value="1"/>
</dbReference>
<keyword evidence="2" id="KW-0805">Transcription regulation</keyword>
<keyword evidence="1" id="KW-0678">Repressor</keyword>
<evidence type="ECO:0000256" key="2">
    <source>
        <dbReference type="ARBA" id="ARBA00023015"/>
    </source>
</evidence>
<evidence type="ECO:0000313" key="8">
    <source>
        <dbReference type="Proteomes" id="UP001595891"/>
    </source>
</evidence>
<dbReference type="SUPFAM" id="SSF46689">
    <property type="entry name" value="Homeodomain-like"/>
    <property type="match status" value="1"/>
</dbReference>
<gene>
    <name evidence="7" type="ORF">ACFO8L_16400</name>
</gene>
<dbReference type="PANTHER" id="PTHR30055">
    <property type="entry name" value="HTH-TYPE TRANSCRIPTIONAL REGULATOR RUTR"/>
    <property type="match status" value="1"/>
</dbReference>
<proteinExistence type="predicted"/>
<dbReference type="Pfam" id="PF00440">
    <property type="entry name" value="TetR_N"/>
    <property type="match status" value="1"/>
</dbReference>
<evidence type="ECO:0000256" key="1">
    <source>
        <dbReference type="ARBA" id="ARBA00022491"/>
    </source>
</evidence>
<dbReference type="InterPro" id="IPR004111">
    <property type="entry name" value="Repressor_TetR_C"/>
</dbReference>
<dbReference type="InterPro" id="IPR003012">
    <property type="entry name" value="Tet_transcr_reg_TetR"/>
</dbReference>
<evidence type="ECO:0000256" key="4">
    <source>
        <dbReference type="ARBA" id="ARBA00023163"/>
    </source>
</evidence>
<accession>A0ABV9EGH7</accession>
<dbReference type="EMBL" id="JBHSFN010000009">
    <property type="protein sequence ID" value="MFC4587677.1"/>
    <property type="molecule type" value="Genomic_DNA"/>
</dbReference>
<dbReference type="PROSITE" id="PS50977">
    <property type="entry name" value="HTH_TETR_2"/>
    <property type="match status" value="1"/>
</dbReference>
<evidence type="ECO:0000313" key="7">
    <source>
        <dbReference type="EMBL" id="MFC4587677.1"/>
    </source>
</evidence>
<sequence>MASRRQEVLTAALDLLEEVGIDDLTVRRLAQRLGVQPGALYRHYPSKRALLDAMVGHIVAGAPAPAVPAGDWAGHLRAMAASGREGMLAHRDGARLLATFYDPGPDAVASFMRIVEVLRAAGAAERAAVVATDTVLAYVNGFTMEEQARRAATPRPERDRDFQAGLDLIIAGIGATLPPAP</sequence>
<keyword evidence="8" id="KW-1185">Reference proteome</keyword>
<evidence type="ECO:0000256" key="5">
    <source>
        <dbReference type="PROSITE-ProRule" id="PRU00335"/>
    </source>
</evidence>
<evidence type="ECO:0000259" key="6">
    <source>
        <dbReference type="PROSITE" id="PS50977"/>
    </source>
</evidence>